<keyword evidence="1" id="KW-0472">Membrane</keyword>
<keyword evidence="3" id="KW-1185">Reference proteome</keyword>
<keyword evidence="1" id="KW-1133">Transmembrane helix</keyword>
<sequence length="116" mass="11988">MQGLEIKIVEGLLDLLIIAVIIGLLYSRPQIKKIVDAHLSAQQAAVANNVIDGLANIAEAVVQDFNQRIVASAKANGVFTPQLAQSVKQDAIQAVLSQGAGLISVGGEARGCSEAG</sequence>
<name>A0ABY6ZLK1_9BACL</name>
<evidence type="ECO:0000313" key="3">
    <source>
        <dbReference type="Proteomes" id="UP001164761"/>
    </source>
</evidence>
<evidence type="ECO:0000313" key="2">
    <source>
        <dbReference type="EMBL" id="WAH42974.1"/>
    </source>
</evidence>
<protein>
    <submittedName>
        <fullName evidence="2">Uncharacterized protein</fullName>
    </submittedName>
</protein>
<accession>A0ABY6ZLK1</accession>
<organism evidence="2 3">
    <name type="scientific">Alicyclobacillus fastidiosus</name>
    <dbReference type="NCBI Taxonomy" id="392011"/>
    <lineage>
        <taxon>Bacteria</taxon>
        <taxon>Bacillati</taxon>
        <taxon>Bacillota</taxon>
        <taxon>Bacilli</taxon>
        <taxon>Bacillales</taxon>
        <taxon>Alicyclobacillaceae</taxon>
        <taxon>Alicyclobacillus</taxon>
    </lineage>
</organism>
<proteinExistence type="predicted"/>
<feature type="transmembrane region" description="Helical" evidence="1">
    <location>
        <begin position="6"/>
        <end position="26"/>
    </location>
</feature>
<dbReference type="EMBL" id="CP104067">
    <property type="protein sequence ID" value="WAH42974.1"/>
    <property type="molecule type" value="Genomic_DNA"/>
</dbReference>
<gene>
    <name evidence="2" type="ORF">NZD89_06035</name>
</gene>
<dbReference type="Proteomes" id="UP001164761">
    <property type="component" value="Chromosome"/>
</dbReference>
<keyword evidence="1" id="KW-0812">Transmembrane</keyword>
<evidence type="ECO:0000256" key="1">
    <source>
        <dbReference type="SAM" id="Phobius"/>
    </source>
</evidence>
<reference evidence="2" key="1">
    <citation type="submission" date="2022-08" db="EMBL/GenBank/DDBJ databases">
        <title>Alicyclobacillus fastidiosus DSM 17978, complete genome.</title>
        <authorList>
            <person name="Wang Q."/>
            <person name="Cai R."/>
            <person name="Wang Z."/>
        </authorList>
    </citation>
    <scope>NUCLEOTIDE SEQUENCE</scope>
    <source>
        <strain evidence="2">DSM 17978</strain>
    </source>
</reference>
<dbReference type="RefSeq" id="WP_268006852.1">
    <property type="nucleotide sequence ID" value="NZ_BSUT01000001.1"/>
</dbReference>